<feature type="compositionally biased region" description="Low complexity" evidence="1">
    <location>
        <begin position="285"/>
        <end position="301"/>
    </location>
</feature>
<dbReference type="OrthoDB" id="3646524at2759"/>
<accession>A0A9W7SI19</accession>
<feature type="region of interest" description="Disordered" evidence="1">
    <location>
        <begin position="285"/>
        <end position="316"/>
    </location>
</feature>
<name>A0A9W7SI19_9PEZI</name>
<organism evidence="3 4">
    <name type="scientific">Teratosphaeria destructans</name>
    <dbReference type="NCBI Taxonomy" id="418781"/>
    <lineage>
        <taxon>Eukaryota</taxon>
        <taxon>Fungi</taxon>
        <taxon>Dikarya</taxon>
        <taxon>Ascomycota</taxon>
        <taxon>Pezizomycotina</taxon>
        <taxon>Dothideomycetes</taxon>
        <taxon>Dothideomycetidae</taxon>
        <taxon>Mycosphaerellales</taxon>
        <taxon>Teratosphaeriaceae</taxon>
        <taxon>Teratosphaeria</taxon>
    </lineage>
</organism>
<keyword evidence="2" id="KW-0812">Transmembrane</keyword>
<proteinExistence type="predicted"/>
<feature type="compositionally biased region" description="Low complexity" evidence="1">
    <location>
        <begin position="246"/>
        <end position="257"/>
    </location>
</feature>
<dbReference type="AlphaFoldDB" id="A0A9W7SI19"/>
<keyword evidence="2" id="KW-1133">Transmembrane helix</keyword>
<dbReference type="Proteomes" id="UP001138500">
    <property type="component" value="Unassembled WGS sequence"/>
</dbReference>
<evidence type="ECO:0000313" key="4">
    <source>
        <dbReference type="Proteomes" id="UP001138500"/>
    </source>
</evidence>
<feature type="compositionally biased region" description="Polar residues" evidence="1">
    <location>
        <begin position="52"/>
        <end position="71"/>
    </location>
</feature>
<evidence type="ECO:0000256" key="2">
    <source>
        <dbReference type="SAM" id="Phobius"/>
    </source>
</evidence>
<sequence>MHMPQGTTTTTATVTVTPARLLPATAPVGGDPGLGRASSHRLDYTFPALEETSGSQRGVSQETRTAPAHSLTTSVVGTSEARMGGPEAGRAELASVSALDIPGKYLVDRAASPEVTPMMVFESVVTDAEVTSASLANSFETLAEKHGFATATLSTPTLTKIQTPTTVSSPPPGWQERSPALPDMPIWALGILVGLLSFCFVAAIILFLANFPASFSCLRRRHKHQTATYHPLREHELDELDTAAFATSTSPSSGGAAARKRKAQNLSVDTSARYRGLGIAIPGSGSNLSTSASSPNLSSPSPHDEESLLQPHTGHRHPAWRHAITAPLPTIATFSPRARAEDLETGTYHQRHPCRRHSAQERGDEFFTPCSLYDTAAELEEVQQQQVGWVGRLSGRMEDVAGRLARMMYEGVREGGEEEGLVLPIQSGQRERVGGRGG</sequence>
<dbReference type="EMBL" id="RIBY02002567">
    <property type="protein sequence ID" value="KAH9809301.1"/>
    <property type="molecule type" value="Genomic_DNA"/>
</dbReference>
<protein>
    <submittedName>
        <fullName evidence="3">Uncharacterized protein</fullName>
    </submittedName>
</protein>
<reference evidence="3 4" key="2">
    <citation type="journal article" date="2021" name="Curr. Genet.">
        <title>Genetic response to nitrogen starvation in the aggressive Eucalyptus foliar pathogen Teratosphaeria destructans.</title>
        <authorList>
            <person name="Havenga M."/>
            <person name="Wingfield B.D."/>
            <person name="Wingfield M.J."/>
            <person name="Dreyer L.L."/>
            <person name="Roets F."/>
            <person name="Aylward J."/>
        </authorList>
    </citation>
    <scope>NUCLEOTIDE SEQUENCE [LARGE SCALE GENOMIC DNA]</scope>
    <source>
        <strain evidence="3">CMW44962</strain>
    </source>
</reference>
<feature type="region of interest" description="Disordered" evidence="1">
    <location>
        <begin position="246"/>
        <end position="265"/>
    </location>
</feature>
<evidence type="ECO:0000256" key="1">
    <source>
        <dbReference type="SAM" id="MobiDB-lite"/>
    </source>
</evidence>
<feature type="region of interest" description="Disordered" evidence="1">
    <location>
        <begin position="49"/>
        <end position="71"/>
    </location>
</feature>
<keyword evidence="4" id="KW-1185">Reference proteome</keyword>
<reference evidence="3 4" key="1">
    <citation type="journal article" date="2018" name="IMA Fungus">
        <title>IMA Genome-F 10: Nine draft genome sequences of Claviceps purpurea s.lat., including C. arundinis, C. humidiphila, and C. cf. spartinae, pseudomolecules for the pitch canker pathogen Fusarium circinatum, draft genome of Davidsoniella eucalypti, Grosmannia galeiformis, Quambalaria eucalypti, and Teratosphaeria destructans.</title>
        <authorList>
            <person name="Wingfield B.D."/>
            <person name="Liu M."/>
            <person name="Nguyen H.D."/>
            <person name="Lane F.A."/>
            <person name="Morgan S.W."/>
            <person name="De Vos L."/>
            <person name="Wilken P.M."/>
            <person name="Duong T.A."/>
            <person name="Aylward J."/>
            <person name="Coetzee M.P."/>
            <person name="Dadej K."/>
            <person name="De Beer Z.W."/>
            <person name="Findlay W."/>
            <person name="Havenga M."/>
            <person name="Kolarik M."/>
            <person name="Menzies J.G."/>
            <person name="Naidoo K."/>
            <person name="Pochopski O."/>
            <person name="Shoukouhi P."/>
            <person name="Santana Q.C."/>
            <person name="Seifert K.A."/>
            <person name="Soal N."/>
            <person name="Steenkamp E.T."/>
            <person name="Tatham C.T."/>
            <person name="van der Nest M.A."/>
            <person name="Wingfield M.J."/>
        </authorList>
    </citation>
    <scope>NUCLEOTIDE SEQUENCE [LARGE SCALE GENOMIC DNA]</scope>
    <source>
        <strain evidence="3">CMW44962</strain>
    </source>
</reference>
<keyword evidence="2" id="KW-0472">Membrane</keyword>
<feature type="transmembrane region" description="Helical" evidence="2">
    <location>
        <begin position="186"/>
        <end position="211"/>
    </location>
</feature>
<evidence type="ECO:0000313" key="3">
    <source>
        <dbReference type="EMBL" id="KAH9809301.1"/>
    </source>
</evidence>
<gene>
    <name evidence="3" type="ORF">Tdes44962_MAKER06161</name>
</gene>
<comment type="caution">
    <text evidence="3">The sequence shown here is derived from an EMBL/GenBank/DDBJ whole genome shotgun (WGS) entry which is preliminary data.</text>
</comment>